<dbReference type="AlphaFoldDB" id="A0A9Q0SEK1"/>
<evidence type="ECO:0000313" key="7">
    <source>
        <dbReference type="Proteomes" id="UP001151529"/>
    </source>
</evidence>
<dbReference type="GO" id="GO:0003779">
    <property type="term" value="F:actin binding"/>
    <property type="evidence" value="ECO:0007669"/>
    <property type="project" value="InterPro"/>
</dbReference>
<evidence type="ECO:0000313" key="6">
    <source>
        <dbReference type="EMBL" id="KAJ6674884.1"/>
    </source>
</evidence>
<comment type="caution">
    <text evidence="6">The sequence shown here is derived from an EMBL/GenBank/DDBJ whole genome shotgun (WGS) entry which is preliminary data.</text>
</comment>
<evidence type="ECO:0000256" key="1">
    <source>
        <dbReference type="ARBA" id="ARBA00023054"/>
    </source>
</evidence>
<feature type="domain" description="NAB" evidence="5">
    <location>
        <begin position="8"/>
        <end position="89"/>
    </location>
</feature>
<sequence>MMMNKETSNWWWFDIPHTSSGSPWLQSTLAELDKKTESMLKLIEADADSFAQRAEMYYKKRPELISMVEDFYRTHRSLAERYDQLKSDSGNRLLATFGSPFSTKHRSEKLMSMETDPTNDSHSEIYDTEDSAASEVDDPEQDHIQVVEELEEIETPEGKEETHVADSSGSEVDDPEQDKKELEGIETREGKEETLVDDGMKHVEVCTRYNAEVTKLKEEIERLEEEKRIYRDCLLPKDAEGREQKKEIQVNEGIREAEISRGVHNAEMMKLRGEIERLRREKTISKDHPLQKTEEKKETQADEGIKEVEFSSAFYDVEVKDEEKREVIRQLSLAVEVLKIENVTLRKCVANQNRSHFTVEKLKGCPDEDRETEEEAGKDPDGEIGNLSEPGASTSPGFGGLGLEGMVGRDDSVGEGAPTPGVGNKGWLSGDKAGGEDKGASGKNAGAADIVESRACI</sequence>
<evidence type="ECO:0000256" key="4">
    <source>
        <dbReference type="SAM" id="MobiDB-lite"/>
    </source>
</evidence>
<feature type="compositionally biased region" description="Acidic residues" evidence="4">
    <location>
        <begin position="126"/>
        <end position="140"/>
    </location>
</feature>
<feature type="coiled-coil region" evidence="3">
    <location>
        <begin position="206"/>
        <end position="233"/>
    </location>
</feature>
<protein>
    <submittedName>
        <fullName evidence="6">PROTEIN NETWORKED 3A-RELATED</fullName>
    </submittedName>
</protein>
<reference evidence="6" key="1">
    <citation type="submission" date="2022-11" db="EMBL/GenBank/DDBJ databases">
        <authorList>
            <person name="Hyden B.L."/>
            <person name="Feng K."/>
            <person name="Yates T."/>
            <person name="Jawdy S."/>
            <person name="Smart L.B."/>
            <person name="Muchero W."/>
        </authorList>
    </citation>
    <scope>NUCLEOTIDE SEQUENCE</scope>
    <source>
        <tissue evidence="6">Shoot tip</tissue>
    </source>
</reference>
<dbReference type="PANTHER" id="PTHR32258:SF28">
    <property type="entry name" value="PROTEIN NETWORKED 3A-RELATED"/>
    <property type="match status" value="1"/>
</dbReference>
<feature type="compositionally biased region" description="Basic and acidic residues" evidence="4">
    <location>
        <begin position="177"/>
        <end position="195"/>
    </location>
</feature>
<organism evidence="6 7">
    <name type="scientific">Salix viminalis</name>
    <name type="common">Common osier</name>
    <name type="synonym">Basket willow</name>
    <dbReference type="NCBI Taxonomy" id="40686"/>
    <lineage>
        <taxon>Eukaryota</taxon>
        <taxon>Viridiplantae</taxon>
        <taxon>Streptophyta</taxon>
        <taxon>Embryophyta</taxon>
        <taxon>Tracheophyta</taxon>
        <taxon>Spermatophyta</taxon>
        <taxon>Magnoliopsida</taxon>
        <taxon>eudicotyledons</taxon>
        <taxon>Gunneridae</taxon>
        <taxon>Pentapetalae</taxon>
        <taxon>rosids</taxon>
        <taxon>fabids</taxon>
        <taxon>Malpighiales</taxon>
        <taxon>Salicaceae</taxon>
        <taxon>Saliceae</taxon>
        <taxon>Salix</taxon>
    </lineage>
</organism>
<proteinExistence type="inferred from homology"/>
<dbReference type="Pfam" id="PF07765">
    <property type="entry name" value="KIP1"/>
    <property type="match status" value="1"/>
</dbReference>
<reference evidence="6" key="2">
    <citation type="journal article" date="2023" name="Int. J. Mol. Sci.">
        <title>De Novo Assembly and Annotation of 11 Diverse Shrub Willow (Salix) Genomes Reveals Novel Gene Organization in Sex-Linked Regions.</title>
        <authorList>
            <person name="Hyden B."/>
            <person name="Feng K."/>
            <person name="Yates T.B."/>
            <person name="Jawdy S."/>
            <person name="Cereghino C."/>
            <person name="Smart L.B."/>
            <person name="Muchero W."/>
        </authorList>
    </citation>
    <scope>NUCLEOTIDE SEQUENCE [LARGE SCALE GENOMIC DNA]</scope>
    <source>
        <tissue evidence="6">Shoot tip</tissue>
    </source>
</reference>
<dbReference type="InterPro" id="IPR011684">
    <property type="entry name" value="NAB"/>
</dbReference>
<name>A0A9Q0SEK1_SALVM</name>
<feature type="region of interest" description="Disordered" evidence="4">
    <location>
        <begin position="361"/>
        <end position="457"/>
    </location>
</feature>
<dbReference type="OrthoDB" id="2019833at2759"/>
<dbReference type="InterPro" id="IPR051861">
    <property type="entry name" value="NET_actin-binding_domain"/>
</dbReference>
<feature type="region of interest" description="Disordered" evidence="4">
    <location>
        <begin position="284"/>
        <end position="303"/>
    </location>
</feature>
<evidence type="ECO:0000256" key="2">
    <source>
        <dbReference type="ARBA" id="ARBA00038006"/>
    </source>
</evidence>
<dbReference type="PROSITE" id="PS51774">
    <property type="entry name" value="NAB"/>
    <property type="match status" value="1"/>
</dbReference>
<dbReference type="GO" id="GO:0005774">
    <property type="term" value="C:vacuolar membrane"/>
    <property type="evidence" value="ECO:0007669"/>
    <property type="project" value="TreeGrafter"/>
</dbReference>
<feature type="region of interest" description="Disordered" evidence="4">
    <location>
        <begin position="111"/>
        <end position="195"/>
    </location>
</feature>
<accession>A0A9Q0SEK1</accession>
<gene>
    <name evidence="6" type="ORF">OIU85_011090</name>
</gene>
<dbReference type="PANTHER" id="PTHR32258">
    <property type="entry name" value="PROTEIN NETWORKED 4A"/>
    <property type="match status" value="1"/>
</dbReference>
<keyword evidence="7" id="KW-1185">Reference proteome</keyword>
<dbReference type="Proteomes" id="UP001151529">
    <property type="component" value="Chromosome 14"/>
</dbReference>
<keyword evidence="1 3" id="KW-0175">Coiled coil</keyword>
<evidence type="ECO:0000259" key="5">
    <source>
        <dbReference type="PROSITE" id="PS51774"/>
    </source>
</evidence>
<comment type="similarity">
    <text evidence="2">Belongs to the NET family.</text>
</comment>
<dbReference type="EMBL" id="JAPFFL010000016">
    <property type="protein sequence ID" value="KAJ6674884.1"/>
    <property type="molecule type" value="Genomic_DNA"/>
</dbReference>
<evidence type="ECO:0000256" key="3">
    <source>
        <dbReference type="SAM" id="Coils"/>
    </source>
</evidence>